<accession>A0A0K0G082</accession>
<protein>
    <submittedName>
        <fullName evidence="4">OB domain-containing protein</fullName>
    </submittedName>
</protein>
<proteinExistence type="predicted"/>
<name>A0A0K0G082_STRVS</name>
<sequence>MNATFDGNDWNTTMDASTLENPTEHPIKNFDAQKFTLKVVIKDLCMIPDRKDRITLGNYSFQKVGFAGKITSVEKNESGTNYVVVDTDDSNQSVKCCVYKNAAASASEFVEGSIVRVFGKLHYTDEQLEVIVLVISEIEDITEVDVFKWESHLARIEIGRGLLGLMYSNPSVFSGVKGYGMLDISNGGGGDDNDDDGSASNNSIITGDSKDPKSLARQIIDYLRASGEKKFTIDEMSTHFNVAVEKINRAVELLEQEGNVFINGEGIYGLGC</sequence>
<feature type="compositionally biased region" description="Polar residues" evidence="1">
    <location>
        <begin position="1"/>
        <end position="21"/>
    </location>
</feature>
<feature type="region of interest" description="Disordered" evidence="1">
    <location>
        <begin position="187"/>
        <end position="210"/>
    </location>
</feature>
<dbReference type="Pfam" id="PF01336">
    <property type="entry name" value="tRNA_anti-codon"/>
    <property type="match status" value="1"/>
</dbReference>
<evidence type="ECO:0000313" key="3">
    <source>
        <dbReference type="Proteomes" id="UP000035680"/>
    </source>
</evidence>
<reference evidence="3" key="1">
    <citation type="submission" date="2014-07" db="EMBL/GenBank/DDBJ databases">
        <authorList>
            <person name="Martin A.A"/>
            <person name="De Silva N."/>
        </authorList>
    </citation>
    <scope>NUCLEOTIDE SEQUENCE</scope>
</reference>
<keyword evidence="3" id="KW-1185">Reference proteome</keyword>
<dbReference type="SUPFAM" id="SSF50249">
    <property type="entry name" value="Nucleic acid-binding proteins"/>
    <property type="match status" value="1"/>
</dbReference>
<organism evidence="3 4">
    <name type="scientific">Strongyloides venezuelensis</name>
    <name type="common">Threadworm</name>
    <dbReference type="NCBI Taxonomy" id="75913"/>
    <lineage>
        <taxon>Eukaryota</taxon>
        <taxon>Metazoa</taxon>
        <taxon>Ecdysozoa</taxon>
        <taxon>Nematoda</taxon>
        <taxon>Chromadorea</taxon>
        <taxon>Rhabditida</taxon>
        <taxon>Tylenchina</taxon>
        <taxon>Panagrolaimomorpha</taxon>
        <taxon>Strongyloidoidea</taxon>
        <taxon>Strongyloididae</taxon>
        <taxon>Strongyloides</taxon>
    </lineage>
</organism>
<evidence type="ECO:0000313" key="4">
    <source>
        <dbReference type="WBParaSite" id="SVE_1811600.1"/>
    </source>
</evidence>
<dbReference type="WBParaSite" id="SVE_1811600.1">
    <property type="protein sequence ID" value="SVE_1811600.1"/>
    <property type="gene ID" value="SVE_1811600"/>
</dbReference>
<evidence type="ECO:0000259" key="2">
    <source>
        <dbReference type="Pfam" id="PF01336"/>
    </source>
</evidence>
<reference evidence="4" key="2">
    <citation type="submission" date="2015-08" db="UniProtKB">
        <authorList>
            <consortium name="WormBaseParasite"/>
        </authorList>
    </citation>
    <scope>IDENTIFICATION</scope>
</reference>
<dbReference type="InterPro" id="IPR012340">
    <property type="entry name" value="NA-bd_OB-fold"/>
</dbReference>
<evidence type="ECO:0000256" key="1">
    <source>
        <dbReference type="SAM" id="MobiDB-lite"/>
    </source>
</evidence>
<feature type="domain" description="OB" evidence="2">
    <location>
        <begin position="66"/>
        <end position="136"/>
    </location>
</feature>
<dbReference type="Proteomes" id="UP000035680">
    <property type="component" value="Unassembled WGS sequence"/>
</dbReference>
<dbReference type="InterPro" id="IPR004365">
    <property type="entry name" value="NA-bd_OB_tRNA"/>
</dbReference>
<dbReference type="STRING" id="75913.A0A0K0G082"/>
<dbReference type="GO" id="GO:0003676">
    <property type="term" value="F:nucleic acid binding"/>
    <property type="evidence" value="ECO:0007669"/>
    <property type="project" value="InterPro"/>
</dbReference>
<dbReference type="AlphaFoldDB" id="A0A0K0G082"/>
<feature type="region of interest" description="Disordered" evidence="1">
    <location>
        <begin position="1"/>
        <end position="25"/>
    </location>
</feature>
<dbReference type="Gene3D" id="2.40.50.140">
    <property type="entry name" value="Nucleic acid-binding proteins"/>
    <property type="match status" value="1"/>
</dbReference>